<gene>
    <name evidence="1" type="ORF">O9K51_08641</name>
</gene>
<dbReference type="Proteomes" id="UP001163105">
    <property type="component" value="Unassembled WGS sequence"/>
</dbReference>
<accession>A0AB34FJJ9</accession>
<dbReference type="EMBL" id="JAQHRD010000007">
    <property type="protein sequence ID" value="KAJ6439229.1"/>
    <property type="molecule type" value="Genomic_DNA"/>
</dbReference>
<reference evidence="1" key="1">
    <citation type="submission" date="2023-01" db="EMBL/GenBank/DDBJ databases">
        <title>The growth and conidiation of Purpureocillium lavendulum are regulated by nitrogen source and histone H3K14 acetylation.</title>
        <authorList>
            <person name="Tang P."/>
            <person name="Han J."/>
            <person name="Zhang C."/>
            <person name="Tang P."/>
            <person name="Qi F."/>
            <person name="Zhang K."/>
            <person name="Liang L."/>
        </authorList>
    </citation>
    <scope>NUCLEOTIDE SEQUENCE</scope>
    <source>
        <strain evidence="1">YMF1.00683</strain>
    </source>
</reference>
<evidence type="ECO:0000313" key="2">
    <source>
        <dbReference type="Proteomes" id="UP001163105"/>
    </source>
</evidence>
<protein>
    <submittedName>
        <fullName evidence="1">Uncharacterized protein</fullName>
    </submittedName>
</protein>
<name>A0AB34FJJ9_9HYPO</name>
<proteinExistence type="predicted"/>
<organism evidence="1 2">
    <name type="scientific">Purpureocillium lavendulum</name>
    <dbReference type="NCBI Taxonomy" id="1247861"/>
    <lineage>
        <taxon>Eukaryota</taxon>
        <taxon>Fungi</taxon>
        <taxon>Dikarya</taxon>
        <taxon>Ascomycota</taxon>
        <taxon>Pezizomycotina</taxon>
        <taxon>Sordariomycetes</taxon>
        <taxon>Hypocreomycetidae</taxon>
        <taxon>Hypocreales</taxon>
        <taxon>Ophiocordycipitaceae</taxon>
        <taxon>Purpureocillium</taxon>
    </lineage>
</organism>
<keyword evidence="2" id="KW-1185">Reference proteome</keyword>
<comment type="caution">
    <text evidence="1">The sequence shown here is derived from an EMBL/GenBank/DDBJ whole genome shotgun (WGS) entry which is preliminary data.</text>
</comment>
<evidence type="ECO:0000313" key="1">
    <source>
        <dbReference type="EMBL" id="KAJ6439229.1"/>
    </source>
</evidence>
<dbReference type="AlphaFoldDB" id="A0AB34FJJ9"/>
<sequence length="293" mass="33381">MMVALCAWDDQLLGKAMAQMTLEQDGVDITSELEARRWFEGRVRLGGPDAFWASNMICVLDQLLSAYKFQYSTKKRAAPAVNWLFDWQNLALRWDNRREVQDWEGALAFLDGKCTYCAGRGYSGDKIDHPLRRCDRGGANQVDREFGKLIYDNEFIARKACDLCHLPVAFCNRWMKSESGAWTWRRAGRSKYSKHLRCDGIIGFYTCRIEQYPLDVKEGVKDKHVFDDGAAVDDKAAVEWLMHPLVVADVEASWMIRQLCIWTRGVEAYGNWSKRADGATVVQSGSQGHGVCQ</sequence>